<dbReference type="PANTHER" id="PTHR18884">
    <property type="entry name" value="SEPTIN"/>
    <property type="match status" value="1"/>
</dbReference>
<dbReference type="Pfam" id="PF00735">
    <property type="entry name" value="Septin"/>
    <property type="match status" value="1"/>
</dbReference>
<dbReference type="Gene3D" id="3.40.50.300">
    <property type="entry name" value="P-loop containing nucleotide triphosphate hydrolases"/>
    <property type="match status" value="1"/>
</dbReference>
<proteinExistence type="predicted"/>
<evidence type="ECO:0000313" key="3">
    <source>
        <dbReference type="EMBL" id="KAK6300480.1"/>
    </source>
</evidence>
<dbReference type="EMBL" id="JAGTTL010000027">
    <property type="protein sequence ID" value="KAK6300480.1"/>
    <property type="molecule type" value="Genomic_DNA"/>
</dbReference>
<dbReference type="Proteomes" id="UP001356427">
    <property type="component" value="Unassembled WGS sequence"/>
</dbReference>
<dbReference type="InterPro" id="IPR030379">
    <property type="entry name" value="G_SEPTIN_dom"/>
</dbReference>
<evidence type="ECO:0000256" key="1">
    <source>
        <dbReference type="SAM" id="MobiDB-lite"/>
    </source>
</evidence>
<gene>
    <name evidence="3" type="ORF">J4Q44_G00285780</name>
</gene>
<feature type="compositionally biased region" description="Polar residues" evidence="1">
    <location>
        <begin position="65"/>
        <end position="86"/>
    </location>
</feature>
<feature type="domain" description="Septin-type G" evidence="2">
    <location>
        <begin position="1"/>
        <end position="64"/>
    </location>
</feature>
<dbReference type="AlphaFoldDB" id="A0AAN8L3G7"/>
<dbReference type="GO" id="GO:0005525">
    <property type="term" value="F:GTP binding"/>
    <property type="evidence" value="ECO:0007669"/>
    <property type="project" value="InterPro"/>
</dbReference>
<comment type="caution">
    <text evidence="3">The sequence shown here is derived from an EMBL/GenBank/DDBJ whole genome shotgun (WGS) entry which is preliminary data.</text>
</comment>
<feature type="region of interest" description="Disordered" evidence="1">
    <location>
        <begin position="65"/>
        <end position="99"/>
    </location>
</feature>
<evidence type="ECO:0000259" key="2">
    <source>
        <dbReference type="PROSITE" id="PS51719"/>
    </source>
</evidence>
<keyword evidence="4" id="KW-1185">Reference proteome</keyword>
<accession>A0AAN8L3G7</accession>
<protein>
    <recommendedName>
        <fullName evidence="2">Septin-type G domain-containing protein</fullName>
    </recommendedName>
</protein>
<evidence type="ECO:0000313" key="4">
    <source>
        <dbReference type="Proteomes" id="UP001356427"/>
    </source>
</evidence>
<sequence length="99" mass="11228">MISVPRVSPVYSILLKEAVGLVENIAHCEFAYLRDLLIRTHMQNIKDITSSIHYEVYRVRRLNETNAQPNGQPPNTLVNPQPQQANGVAAQHQVLTHEM</sequence>
<reference evidence="3 4" key="1">
    <citation type="submission" date="2021-04" db="EMBL/GenBank/DDBJ databases">
        <authorList>
            <person name="De Guttry C."/>
            <person name="Zahm M."/>
            <person name="Klopp C."/>
            <person name="Cabau C."/>
            <person name="Louis A."/>
            <person name="Berthelot C."/>
            <person name="Parey E."/>
            <person name="Roest Crollius H."/>
            <person name="Montfort J."/>
            <person name="Robinson-Rechavi M."/>
            <person name="Bucao C."/>
            <person name="Bouchez O."/>
            <person name="Gislard M."/>
            <person name="Lluch J."/>
            <person name="Milhes M."/>
            <person name="Lampietro C."/>
            <person name="Lopez Roques C."/>
            <person name="Donnadieu C."/>
            <person name="Braasch I."/>
            <person name="Desvignes T."/>
            <person name="Postlethwait J."/>
            <person name="Bobe J."/>
            <person name="Wedekind C."/>
            <person name="Guiguen Y."/>
        </authorList>
    </citation>
    <scope>NUCLEOTIDE SEQUENCE [LARGE SCALE GENOMIC DNA]</scope>
    <source>
        <strain evidence="3">Cs_M1</strain>
        <tissue evidence="3">Blood</tissue>
    </source>
</reference>
<dbReference type="PROSITE" id="PS51719">
    <property type="entry name" value="G_SEPTIN"/>
    <property type="match status" value="1"/>
</dbReference>
<name>A0AAN8L3G7_9TELE</name>
<organism evidence="3 4">
    <name type="scientific">Coregonus suidteri</name>
    <dbReference type="NCBI Taxonomy" id="861788"/>
    <lineage>
        <taxon>Eukaryota</taxon>
        <taxon>Metazoa</taxon>
        <taxon>Chordata</taxon>
        <taxon>Craniata</taxon>
        <taxon>Vertebrata</taxon>
        <taxon>Euteleostomi</taxon>
        <taxon>Actinopterygii</taxon>
        <taxon>Neopterygii</taxon>
        <taxon>Teleostei</taxon>
        <taxon>Protacanthopterygii</taxon>
        <taxon>Salmoniformes</taxon>
        <taxon>Salmonidae</taxon>
        <taxon>Coregoninae</taxon>
        <taxon>Coregonus</taxon>
    </lineage>
</organism>
<dbReference type="InterPro" id="IPR027417">
    <property type="entry name" value="P-loop_NTPase"/>
</dbReference>